<accession>A0ABV0NCD6</accession>
<proteinExistence type="predicted"/>
<reference evidence="1 2" key="1">
    <citation type="submission" date="2021-06" db="EMBL/GenBank/DDBJ databases">
        <authorList>
            <person name="Palmer J.M."/>
        </authorList>
    </citation>
    <scope>NUCLEOTIDE SEQUENCE [LARGE SCALE GENOMIC DNA]</scope>
    <source>
        <strain evidence="1 2">GA_2019</strain>
        <tissue evidence="1">Muscle</tissue>
    </source>
</reference>
<gene>
    <name evidence="1" type="ORF">GOODEAATRI_012296</name>
</gene>
<dbReference type="Proteomes" id="UP001476798">
    <property type="component" value="Unassembled WGS sequence"/>
</dbReference>
<evidence type="ECO:0000313" key="1">
    <source>
        <dbReference type="EMBL" id="MEQ2168238.1"/>
    </source>
</evidence>
<organism evidence="1 2">
    <name type="scientific">Goodea atripinnis</name>
    <dbReference type="NCBI Taxonomy" id="208336"/>
    <lineage>
        <taxon>Eukaryota</taxon>
        <taxon>Metazoa</taxon>
        <taxon>Chordata</taxon>
        <taxon>Craniata</taxon>
        <taxon>Vertebrata</taxon>
        <taxon>Euteleostomi</taxon>
        <taxon>Actinopterygii</taxon>
        <taxon>Neopterygii</taxon>
        <taxon>Teleostei</taxon>
        <taxon>Neoteleostei</taxon>
        <taxon>Acanthomorphata</taxon>
        <taxon>Ovalentaria</taxon>
        <taxon>Atherinomorphae</taxon>
        <taxon>Cyprinodontiformes</taxon>
        <taxon>Goodeidae</taxon>
        <taxon>Goodea</taxon>
    </lineage>
</organism>
<sequence length="101" mass="11327">MHALNLKNNSTCLHTELRPQNCIQRPPDCELSLQGLCVWPVPTCVDLSSQNLKKSLSCWPHANLTTPQQSWQQSSYLFLVHLVQQLVCTCHPQCAAEAPCT</sequence>
<comment type="caution">
    <text evidence="1">The sequence shown here is derived from an EMBL/GenBank/DDBJ whole genome shotgun (WGS) entry which is preliminary data.</text>
</comment>
<dbReference type="EMBL" id="JAHRIO010030768">
    <property type="protein sequence ID" value="MEQ2168238.1"/>
    <property type="molecule type" value="Genomic_DNA"/>
</dbReference>
<evidence type="ECO:0000313" key="2">
    <source>
        <dbReference type="Proteomes" id="UP001476798"/>
    </source>
</evidence>
<name>A0ABV0NCD6_9TELE</name>
<keyword evidence="2" id="KW-1185">Reference proteome</keyword>
<protein>
    <submittedName>
        <fullName evidence="1">Uncharacterized protein</fullName>
    </submittedName>
</protein>